<protein>
    <recommendedName>
        <fullName evidence="1">diguanylate cyclase</fullName>
        <ecNumber evidence="1">2.7.7.65</ecNumber>
    </recommendedName>
</protein>
<dbReference type="Proteomes" id="UP000662914">
    <property type="component" value="Chromosome"/>
</dbReference>
<dbReference type="PROSITE" id="PS50110">
    <property type="entry name" value="RESPONSE_REGULATORY"/>
    <property type="match status" value="1"/>
</dbReference>
<dbReference type="Gene3D" id="3.40.50.2300">
    <property type="match status" value="1"/>
</dbReference>
<sequence>MKALVIEDTATSQAVICHLLERLGIQPVQARDGLAGIASFERERPQLILLDIILPGLDGFEVARRIRAMEKPGEWTPIIFLTALTKDEDLERGIEAGGDDYLFKPVSEVVLGAKVRAMQRIIQMHEALRVLTHKLDSANRELTRLSAVDGLTGIANRRQFDEALSREWRRCLREREVLSLLMIDVDFFKQYNDSCGHQAGDACLRAVAEALRERLRRPADVVARYGGEEFAAILPGTGPEGALLVAEAMRAVVQALGIPHEVSSFGVVTVSVGAASLTPQQPEAMPRLLSAADWALYEAKRLGRNRIQAAAPALLRD</sequence>
<evidence type="ECO:0000256" key="1">
    <source>
        <dbReference type="ARBA" id="ARBA00012528"/>
    </source>
</evidence>
<dbReference type="SUPFAM" id="SSF55073">
    <property type="entry name" value="Nucleotide cyclase"/>
    <property type="match status" value="1"/>
</dbReference>
<dbReference type="GO" id="GO:0043709">
    <property type="term" value="P:cell adhesion involved in single-species biofilm formation"/>
    <property type="evidence" value="ECO:0007669"/>
    <property type="project" value="TreeGrafter"/>
</dbReference>
<dbReference type="GO" id="GO:1902201">
    <property type="term" value="P:negative regulation of bacterial-type flagellum-dependent cell motility"/>
    <property type="evidence" value="ECO:0007669"/>
    <property type="project" value="TreeGrafter"/>
</dbReference>
<dbReference type="FunFam" id="3.30.70.270:FF:000001">
    <property type="entry name" value="Diguanylate cyclase domain protein"/>
    <property type="match status" value="1"/>
</dbReference>
<dbReference type="InterPro" id="IPR050469">
    <property type="entry name" value="Diguanylate_Cyclase"/>
</dbReference>
<dbReference type="InterPro" id="IPR000160">
    <property type="entry name" value="GGDEF_dom"/>
</dbReference>
<dbReference type="InterPro" id="IPR001789">
    <property type="entry name" value="Sig_transdc_resp-reg_receiver"/>
</dbReference>
<evidence type="ECO:0000256" key="3">
    <source>
        <dbReference type="PROSITE-ProRule" id="PRU00169"/>
    </source>
</evidence>
<dbReference type="CDD" id="cd17574">
    <property type="entry name" value="REC_OmpR"/>
    <property type="match status" value="1"/>
</dbReference>
<evidence type="ECO:0000313" key="6">
    <source>
        <dbReference type="EMBL" id="BBO21034.1"/>
    </source>
</evidence>
<keyword evidence="3" id="KW-0597">Phosphoprotein</keyword>
<comment type="catalytic activity">
    <reaction evidence="2">
        <text>2 GTP = 3',3'-c-di-GMP + 2 diphosphate</text>
        <dbReference type="Rhea" id="RHEA:24898"/>
        <dbReference type="ChEBI" id="CHEBI:33019"/>
        <dbReference type="ChEBI" id="CHEBI:37565"/>
        <dbReference type="ChEBI" id="CHEBI:58805"/>
        <dbReference type="EC" id="2.7.7.65"/>
    </reaction>
</comment>
<evidence type="ECO:0000313" key="7">
    <source>
        <dbReference type="Proteomes" id="UP000662914"/>
    </source>
</evidence>
<reference evidence="6" key="1">
    <citation type="journal article" name="DNA Res.">
        <title>The physiological potential of anammox bacteria as revealed by their core genome structure.</title>
        <authorList>
            <person name="Okubo T."/>
            <person name="Toyoda A."/>
            <person name="Fukuhara K."/>
            <person name="Uchiyama I."/>
            <person name="Harigaya Y."/>
            <person name="Kuroiwa M."/>
            <person name="Suzuki T."/>
            <person name="Murakami Y."/>
            <person name="Suwa Y."/>
            <person name="Takami H."/>
        </authorList>
    </citation>
    <scope>NUCLEOTIDE SEQUENCE</scope>
    <source>
        <strain evidence="6">317325-3</strain>
    </source>
</reference>
<dbReference type="GO" id="GO:0052621">
    <property type="term" value="F:diguanylate cyclase activity"/>
    <property type="evidence" value="ECO:0007669"/>
    <property type="project" value="UniProtKB-EC"/>
</dbReference>
<dbReference type="KEGG" id="ddz:DSYM_17330"/>
<accession>A0A809SAN9</accession>
<dbReference type="SUPFAM" id="SSF52172">
    <property type="entry name" value="CheY-like"/>
    <property type="match status" value="1"/>
</dbReference>
<dbReference type="PANTHER" id="PTHR45138:SF9">
    <property type="entry name" value="DIGUANYLATE CYCLASE DGCM-RELATED"/>
    <property type="match status" value="1"/>
</dbReference>
<feature type="modified residue" description="4-aspartylphosphate" evidence="3">
    <location>
        <position position="51"/>
    </location>
</feature>
<dbReference type="Pfam" id="PF00990">
    <property type="entry name" value="GGDEF"/>
    <property type="match status" value="1"/>
</dbReference>
<dbReference type="GO" id="GO:0005886">
    <property type="term" value="C:plasma membrane"/>
    <property type="evidence" value="ECO:0007669"/>
    <property type="project" value="TreeGrafter"/>
</dbReference>
<feature type="domain" description="GGDEF" evidence="5">
    <location>
        <begin position="176"/>
        <end position="312"/>
    </location>
</feature>
<evidence type="ECO:0000259" key="4">
    <source>
        <dbReference type="PROSITE" id="PS50110"/>
    </source>
</evidence>
<dbReference type="InterPro" id="IPR029787">
    <property type="entry name" value="Nucleotide_cyclase"/>
</dbReference>
<dbReference type="EC" id="2.7.7.65" evidence="1"/>
<dbReference type="PROSITE" id="PS50887">
    <property type="entry name" value="GGDEF"/>
    <property type="match status" value="1"/>
</dbReference>
<name>A0A809SAN9_9PROT</name>
<gene>
    <name evidence="6" type="ORF">DSYM_17330</name>
</gene>
<dbReference type="PANTHER" id="PTHR45138">
    <property type="entry name" value="REGULATORY COMPONENTS OF SENSORY TRANSDUCTION SYSTEM"/>
    <property type="match status" value="1"/>
</dbReference>
<organism evidence="6 7">
    <name type="scientific">Candidatus Desulfobacillus denitrificans</name>
    <dbReference type="NCBI Taxonomy" id="2608985"/>
    <lineage>
        <taxon>Bacteria</taxon>
        <taxon>Pseudomonadati</taxon>
        <taxon>Pseudomonadota</taxon>
        <taxon>Betaproteobacteria</taxon>
        <taxon>Candidatus Desulfobacillus</taxon>
    </lineage>
</organism>
<dbReference type="EMBL" id="AP021857">
    <property type="protein sequence ID" value="BBO21034.1"/>
    <property type="molecule type" value="Genomic_DNA"/>
</dbReference>
<dbReference type="SMART" id="SM00267">
    <property type="entry name" value="GGDEF"/>
    <property type="match status" value="1"/>
</dbReference>
<proteinExistence type="predicted"/>
<dbReference type="CDD" id="cd01949">
    <property type="entry name" value="GGDEF"/>
    <property type="match status" value="1"/>
</dbReference>
<dbReference type="InterPro" id="IPR011006">
    <property type="entry name" value="CheY-like_superfamily"/>
</dbReference>
<evidence type="ECO:0000256" key="2">
    <source>
        <dbReference type="ARBA" id="ARBA00034247"/>
    </source>
</evidence>
<dbReference type="InterPro" id="IPR043128">
    <property type="entry name" value="Rev_trsase/Diguanyl_cyclase"/>
</dbReference>
<dbReference type="Pfam" id="PF00072">
    <property type="entry name" value="Response_reg"/>
    <property type="match status" value="1"/>
</dbReference>
<dbReference type="AlphaFoldDB" id="A0A809SAN9"/>
<dbReference type="GO" id="GO:0000160">
    <property type="term" value="P:phosphorelay signal transduction system"/>
    <property type="evidence" value="ECO:0007669"/>
    <property type="project" value="InterPro"/>
</dbReference>
<feature type="domain" description="Response regulatory" evidence="4">
    <location>
        <begin position="2"/>
        <end position="119"/>
    </location>
</feature>
<dbReference type="SMART" id="SM00448">
    <property type="entry name" value="REC"/>
    <property type="match status" value="1"/>
</dbReference>
<dbReference type="NCBIfam" id="TIGR00254">
    <property type="entry name" value="GGDEF"/>
    <property type="match status" value="1"/>
</dbReference>
<dbReference type="Gene3D" id="3.30.70.270">
    <property type="match status" value="1"/>
</dbReference>
<evidence type="ECO:0000259" key="5">
    <source>
        <dbReference type="PROSITE" id="PS50887"/>
    </source>
</evidence>